<reference evidence="4 5" key="1">
    <citation type="submission" date="2024-03" db="EMBL/GenBank/DDBJ databases">
        <title>The Acrasis kona genome and developmental transcriptomes reveal deep origins of eukaryotic multicellular pathways.</title>
        <authorList>
            <person name="Sheikh S."/>
            <person name="Fu C.-J."/>
            <person name="Brown M.W."/>
            <person name="Baldauf S.L."/>
        </authorList>
    </citation>
    <scope>NUCLEOTIDE SEQUENCE [LARGE SCALE GENOMIC DNA]</scope>
    <source>
        <strain evidence="4 5">ATCC MYA-3509</strain>
    </source>
</reference>
<dbReference type="Gene3D" id="3.30.40.10">
    <property type="entry name" value="Zinc/RING finger domain, C3HC4 (zinc finger)"/>
    <property type="match status" value="1"/>
</dbReference>
<gene>
    <name evidence="4" type="ORF">AKO1_005282</name>
</gene>
<keyword evidence="1" id="KW-0862">Zinc</keyword>
<dbReference type="PANTHER" id="PTHR22996">
    <property type="entry name" value="MAHOGUNIN"/>
    <property type="match status" value="1"/>
</dbReference>
<evidence type="ECO:0000313" key="4">
    <source>
        <dbReference type="EMBL" id="KAL0477842.1"/>
    </source>
</evidence>
<keyword evidence="1" id="KW-0863">Zinc-finger</keyword>
<sequence>MRNTGESHKKTKLTMSDQLSSPTWQELWDLAERYRQEAEALSKYITEKKGTIAFPQPDIKSKHPTWQELWDLAEYYDQKVEALLKYIEKKDEEVERSKQQVSNAKSISNYYQGLYYKEVEKSFALEQKLGNAGLTDSDTEYESDDDQSCVVCMESESTYICTPCGHMCVCKACAMQVKNKHCPLCRAHVESSLRVYKI</sequence>
<protein>
    <recommendedName>
        <fullName evidence="3">RING-type domain-containing protein</fullName>
    </recommendedName>
</protein>
<dbReference type="EMBL" id="JAOPGA020000251">
    <property type="protein sequence ID" value="KAL0477842.1"/>
    <property type="molecule type" value="Genomic_DNA"/>
</dbReference>
<keyword evidence="2" id="KW-0175">Coiled coil</keyword>
<evidence type="ECO:0000259" key="3">
    <source>
        <dbReference type="PROSITE" id="PS50089"/>
    </source>
</evidence>
<dbReference type="GO" id="GO:0008270">
    <property type="term" value="F:zinc ion binding"/>
    <property type="evidence" value="ECO:0007669"/>
    <property type="project" value="UniProtKB-KW"/>
</dbReference>
<dbReference type="GO" id="GO:0016567">
    <property type="term" value="P:protein ubiquitination"/>
    <property type="evidence" value="ECO:0007669"/>
    <property type="project" value="TreeGrafter"/>
</dbReference>
<dbReference type="InterPro" id="IPR001841">
    <property type="entry name" value="Znf_RING"/>
</dbReference>
<dbReference type="Proteomes" id="UP001431209">
    <property type="component" value="Unassembled WGS sequence"/>
</dbReference>
<dbReference type="AlphaFoldDB" id="A0AAW2YKS3"/>
<comment type="caution">
    <text evidence="4">The sequence shown here is derived from an EMBL/GenBank/DDBJ whole genome shotgun (WGS) entry which is preliminary data.</text>
</comment>
<dbReference type="InterPro" id="IPR013083">
    <property type="entry name" value="Znf_RING/FYVE/PHD"/>
</dbReference>
<dbReference type="SUPFAM" id="SSF57850">
    <property type="entry name" value="RING/U-box"/>
    <property type="match status" value="1"/>
</dbReference>
<evidence type="ECO:0000313" key="5">
    <source>
        <dbReference type="Proteomes" id="UP001431209"/>
    </source>
</evidence>
<keyword evidence="5" id="KW-1185">Reference proteome</keyword>
<name>A0AAW2YKS3_9EUKA</name>
<dbReference type="PANTHER" id="PTHR22996:SF0">
    <property type="entry name" value="RE60872P-RELATED"/>
    <property type="match status" value="1"/>
</dbReference>
<dbReference type="GO" id="GO:0061630">
    <property type="term" value="F:ubiquitin protein ligase activity"/>
    <property type="evidence" value="ECO:0007669"/>
    <property type="project" value="UniProtKB-EC"/>
</dbReference>
<organism evidence="4 5">
    <name type="scientific">Acrasis kona</name>
    <dbReference type="NCBI Taxonomy" id="1008807"/>
    <lineage>
        <taxon>Eukaryota</taxon>
        <taxon>Discoba</taxon>
        <taxon>Heterolobosea</taxon>
        <taxon>Tetramitia</taxon>
        <taxon>Eutetramitia</taxon>
        <taxon>Acrasidae</taxon>
        <taxon>Acrasis</taxon>
    </lineage>
</organism>
<dbReference type="InterPro" id="IPR045194">
    <property type="entry name" value="MGRN1/RNF157-like"/>
</dbReference>
<dbReference type="Pfam" id="PF13920">
    <property type="entry name" value="zf-C3HC4_3"/>
    <property type="match status" value="1"/>
</dbReference>
<evidence type="ECO:0000256" key="1">
    <source>
        <dbReference type="PROSITE-ProRule" id="PRU00175"/>
    </source>
</evidence>
<proteinExistence type="predicted"/>
<evidence type="ECO:0000256" key="2">
    <source>
        <dbReference type="SAM" id="Coils"/>
    </source>
</evidence>
<accession>A0AAW2YKS3</accession>
<dbReference type="PROSITE" id="PS50089">
    <property type="entry name" value="ZF_RING_2"/>
    <property type="match status" value="1"/>
</dbReference>
<keyword evidence="1" id="KW-0479">Metal-binding</keyword>
<dbReference type="SMART" id="SM00184">
    <property type="entry name" value="RING"/>
    <property type="match status" value="1"/>
</dbReference>
<feature type="coiled-coil region" evidence="2">
    <location>
        <begin position="80"/>
        <end position="107"/>
    </location>
</feature>
<feature type="domain" description="RING-type" evidence="3">
    <location>
        <begin position="149"/>
        <end position="186"/>
    </location>
</feature>